<dbReference type="AlphaFoldDB" id="A0A6N2KVT5"/>
<name>A0A6N2KVT5_SALVM</name>
<dbReference type="EMBL" id="CAADRP010000358">
    <property type="protein sequence ID" value="VFU27355.1"/>
    <property type="molecule type" value="Genomic_DNA"/>
</dbReference>
<proteinExistence type="predicted"/>
<organism evidence="1">
    <name type="scientific">Salix viminalis</name>
    <name type="common">Common osier</name>
    <name type="synonym">Basket willow</name>
    <dbReference type="NCBI Taxonomy" id="40686"/>
    <lineage>
        <taxon>Eukaryota</taxon>
        <taxon>Viridiplantae</taxon>
        <taxon>Streptophyta</taxon>
        <taxon>Embryophyta</taxon>
        <taxon>Tracheophyta</taxon>
        <taxon>Spermatophyta</taxon>
        <taxon>Magnoliopsida</taxon>
        <taxon>eudicotyledons</taxon>
        <taxon>Gunneridae</taxon>
        <taxon>Pentapetalae</taxon>
        <taxon>rosids</taxon>
        <taxon>fabids</taxon>
        <taxon>Malpighiales</taxon>
        <taxon>Salicaceae</taxon>
        <taxon>Saliceae</taxon>
        <taxon>Salix</taxon>
    </lineage>
</organism>
<evidence type="ECO:0000313" key="1">
    <source>
        <dbReference type="EMBL" id="VFU27355.1"/>
    </source>
</evidence>
<reference evidence="1" key="1">
    <citation type="submission" date="2019-03" db="EMBL/GenBank/DDBJ databases">
        <authorList>
            <person name="Mank J."/>
            <person name="Almeida P."/>
        </authorList>
    </citation>
    <scope>NUCLEOTIDE SEQUENCE</scope>
    <source>
        <strain evidence="1">78183</strain>
    </source>
</reference>
<sequence length="146" mass="16424">MGEATEKAKVDVNYNYLQGANEIPLVDKNSRKQISMESTSPHLVMKRKGLMLYPIGSTSSSFGNSSPRGDIKKRSDAVLGTSKCFSREFLLMKRNSFVYTFKFSQYSKSNLMAHETIQVERTSGFNRTNLIPSAAVMRGNKYSRFG</sequence>
<gene>
    <name evidence="1" type="ORF">SVIM_LOCUS81349</name>
</gene>
<accession>A0A6N2KVT5</accession>
<protein>
    <submittedName>
        <fullName evidence="1">Uncharacterized protein</fullName>
    </submittedName>
</protein>